<evidence type="ECO:0000313" key="9">
    <source>
        <dbReference type="Proteomes" id="UP000572268"/>
    </source>
</evidence>
<comment type="subcellular location">
    <subcellularLocation>
        <location evidence="1">Membrane</location>
    </subcellularLocation>
</comment>
<keyword evidence="4 5" id="KW-0472">Membrane</keyword>
<proteinExistence type="predicted"/>
<comment type="caution">
    <text evidence="7">The sequence shown here is derived from an EMBL/GenBank/DDBJ whole genome shotgun (WGS) entry which is preliminary data.</text>
</comment>
<dbReference type="GO" id="GO:0016020">
    <property type="term" value="C:membrane"/>
    <property type="evidence" value="ECO:0007669"/>
    <property type="project" value="UniProtKB-SubCell"/>
</dbReference>
<dbReference type="Gene3D" id="1.20.120.550">
    <property type="entry name" value="Membrane associated eicosanoid/glutathione metabolism-like domain"/>
    <property type="match status" value="1"/>
</dbReference>
<sequence>MSILAANGRLNLDTFSTEFIKTFWAPSAVTIGWLIQYGMVDAICVGASRNYFKWGFPKGAEGAPDPLRRAMRVHMNQAENSNHMLFSMWLCALCGLPGFAATCGAVWVALRHMYGFTYRMTKGSLKAILKFTLPSYAVVQTLYFKVAQRILQVAFDLDDIKSHLVAGGGLIAVNLFTLGVAMCQRKHCEVWDKNQKEA</sequence>
<dbReference type="Proteomes" id="UP000570595">
    <property type="component" value="Unassembled WGS sequence"/>
</dbReference>
<evidence type="ECO:0000256" key="4">
    <source>
        <dbReference type="ARBA" id="ARBA00023136"/>
    </source>
</evidence>
<evidence type="ECO:0000256" key="2">
    <source>
        <dbReference type="ARBA" id="ARBA00022692"/>
    </source>
</evidence>
<keyword evidence="2 5" id="KW-0812">Transmembrane</keyword>
<name>A0A7J6LBK7_PEROL</name>
<protein>
    <submittedName>
        <fullName evidence="7">Uncharacterized protein</fullName>
    </submittedName>
</protein>
<dbReference type="SUPFAM" id="SSF161084">
    <property type="entry name" value="MAPEG domain-like"/>
    <property type="match status" value="1"/>
</dbReference>
<keyword evidence="3 5" id="KW-1133">Transmembrane helix</keyword>
<evidence type="ECO:0000313" key="7">
    <source>
        <dbReference type="EMBL" id="KAF4656579.1"/>
    </source>
</evidence>
<dbReference type="EMBL" id="JABANN010000571">
    <property type="protein sequence ID" value="KAF4656579.1"/>
    <property type="molecule type" value="Genomic_DNA"/>
</dbReference>
<dbReference type="Proteomes" id="UP000572268">
    <property type="component" value="Unassembled WGS sequence"/>
</dbReference>
<reference evidence="8 9" key="1">
    <citation type="submission" date="2020-04" db="EMBL/GenBank/DDBJ databases">
        <title>Perkinsus olseni comparative genomics.</title>
        <authorList>
            <person name="Bogema D.R."/>
        </authorList>
    </citation>
    <scope>NUCLEOTIDE SEQUENCE [LARGE SCALE GENOMIC DNA]</scope>
    <source>
        <strain evidence="6">ATCC PRA-179</strain>
        <strain evidence="7">ATCC PRA-31</strain>
    </source>
</reference>
<dbReference type="OrthoDB" id="406899at2759"/>
<evidence type="ECO:0000256" key="1">
    <source>
        <dbReference type="ARBA" id="ARBA00004370"/>
    </source>
</evidence>
<feature type="transmembrane region" description="Helical" evidence="5">
    <location>
        <begin position="163"/>
        <end position="183"/>
    </location>
</feature>
<feature type="transmembrane region" description="Helical" evidence="5">
    <location>
        <begin position="131"/>
        <end position="151"/>
    </location>
</feature>
<organism evidence="7 9">
    <name type="scientific">Perkinsus olseni</name>
    <name type="common">Perkinsus atlanticus</name>
    <dbReference type="NCBI Taxonomy" id="32597"/>
    <lineage>
        <taxon>Eukaryota</taxon>
        <taxon>Sar</taxon>
        <taxon>Alveolata</taxon>
        <taxon>Perkinsozoa</taxon>
        <taxon>Perkinsea</taxon>
        <taxon>Perkinsida</taxon>
        <taxon>Perkinsidae</taxon>
        <taxon>Perkinsus</taxon>
    </lineage>
</organism>
<dbReference type="InterPro" id="IPR001129">
    <property type="entry name" value="Membr-assoc_MAPEG"/>
</dbReference>
<gene>
    <name evidence="7" type="ORF">FOL46_007766</name>
    <name evidence="6" type="ORF">FOZ61_007540</name>
</gene>
<evidence type="ECO:0000313" key="6">
    <source>
        <dbReference type="EMBL" id="KAF4655508.1"/>
    </source>
</evidence>
<evidence type="ECO:0000313" key="8">
    <source>
        <dbReference type="Proteomes" id="UP000570595"/>
    </source>
</evidence>
<dbReference type="InterPro" id="IPR023352">
    <property type="entry name" value="MAPEG-like_dom_sf"/>
</dbReference>
<dbReference type="EMBL" id="JABAHT010000462">
    <property type="protein sequence ID" value="KAF4655508.1"/>
    <property type="molecule type" value="Genomic_DNA"/>
</dbReference>
<dbReference type="Pfam" id="PF01124">
    <property type="entry name" value="MAPEG"/>
    <property type="match status" value="1"/>
</dbReference>
<dbReference type="AlphaFoldDB" id="A0A7J6LBK7"/>
<evidence type="ECO:0000256" key="5">
    <source>
        <dbReference type="SAM" id="Phobius"/>
    </source>
</evidence>
<feature type="transmembrane region" description="Helical" evidence="5">
    <location>
        <begin position="86"/>
        <end position="110"/>
    </location>
</feature>
<accession>A0A7J6LBK7</accession>
<evidence type="ECO:0000256" key="3">
    <source>
        <dbReference type="ARBA" id="ARBA00022989"/>
    </source>
</evidence>